<dbReference type="Gene3D" id="3.30.710.10">
    <property type="entry name" value="Potassium Channel Kv1.1, Chain A"/>
    <property type="match status" value="1"/>
</dbReference>
<evidence type="ECO:0008006" key="3">
    <source>
        <dbReference type="Google" id="ProtNLM"/>
    </source>
</evidence>
<dbReference type="Proteomes" id="UP000053257">
    <property type="component" value="Unassembled WGS sequence"/>
</dbReference>
<proteinExistence type="predicted"/>
<accession>A0A0C3SAX5</accession>
<dbReference type="AlphaFoldDB" id="A0A0C3SAX5"/>
<dbReference type="InterPro" id="IPR011333">
    <property type="entry name" value="SKP1/BTB/POZ_sf"/>
</dbReference>
<dbReference type="OrthoDB" id="3357985at2759"/>
<gene>
    <name evidence="1" type="ORF">PHLGIDRAFT_127633</name>
</gene>
<organism evidence="1 2">
    <name type="scientific">Phlebiopsis gigantea (strain 11061_1 CR5-6)</name>
    <name type="common">White-rot fungus</name>
    <name type="synonym">Peniophora gigantea</name>
    <dbReference type="NCBI Taxonomy" id="745531"/>
    <lineage>
        <taxon>Eukaryota</taxon>
        <taxon>Fungi</taxon>
        <taxon>Dikarya</taxon>
        <taxon>Basidiomycota</taxon>
        <taxon>Agaricomycotina</taxon>
        <taxon>Agaricomycetes</taxon>
        <taxon>Polyporales</taxon>
        <taxon>Phanerochaetaceae</taxon>
        <taxon>Phlebiopsis</taxon>
    </lineage>
</organism>
<keyword evidence="2" id="KW-1185">Reference proteome</keyword>
<dbReference type="HOGENOM" id="CLU_052397_0_1_1"/>
<evidence type="ECO:0000313" key="1">
    <source>
        <dbReference type="EMBL" id="KIP07425.1"/>
    </source>
</evidence>
<reference evidence="1 2" key="1">
    <citation type="journal article" date="2014" name="PLoS Genet.">
        <title>Analysis of the Phlebiopsis gigantea genome, transcriptome and secretome provides insight into its pioneer colonization strategies of wood.</title>
        <authorList>
            <person name="Hori C."/>
            <person name="Ishida T."/>
            <person name="Igarashi K."/>
            <person name="Samejima M."/>
            <person name="Suzuki H."/>
            <person name="Master E."/>
            <person name="Ferreira P."/>
            <person name="Ruiz-Duenas F.J."/>
            <person name="Held B."/>
            <person name="Canessa P."/>
            <person name="Larrondo L.F."/>
            <person name="Schmoll M."/>
            <person name="Druzhinina I.S."/>
            <person name="Kubicek C.P."/>
            <person name="Gaskell J.A."/>
            <person name="Kersten P."/>
            <person name="St John F."/>
            <person name="Glasner J."/>
            <person name="Sabat G."/>
            <person name="Splinter BonDurant S."/>
            <person name="Syed K."/>
            <person name="Yadav J."/>
            <person name="Mgbeahuruike A.C."/>
            <person name="Kovalchuk A."/>
            <person name="Asiegbu F.O."/>
            <person name="Lackner G."/>
            <person name="Hoffmeister D."/>
            <person name="Rencoret J."/>
            <person name="Gutierrez A."/>
            <person name="Sun H."/>
            <person name="Lindquist E."/>
            <person name="Barry K."/>
            <person name="Riley R."/>
            <person name="Grigoriev I.V."/>
            <person name="Henrissat B."/>
            <person name="Kues U."/>
            <person name="Berka R.M."/>
            <person name="Martinez A.T."/>
            <person name="Covert S.F."/>
            <person name="Blanchette R.A."/>
            <person name="Cullen D."/>
        </authorList>
    </citation>
    <scope>NUCLEOTIDE SEQUENCE [LARGE SCALE GENOMIC DNA]</scope>
    <source>
        <strain evidence="1 2">11061_1 CR5-6</strain>
    </source>
</reference>
<protein>
    <recommendedName>
        <fullName evidence="3">BTB domain-containing protein</fullName>
    </recommendedName>
</protein>
<evidence type="ECO:0000313" key="2">
    <source>
        <dbReference type="Proteomes" id="UP000053257"/>
    </source>
</evidence>
<name>A0A0C3SAX5_PHLG1</name>
<dbReference type="STRING" id="745531.A0A0C3SAX5"/>
<sequence length="312" mass="35077">MSYFTTTPNIRGGRPSTKHYTHAAEPFNTAHADIVLRSSDLVEFRVNSSILTLTSSPWEAKIQSMQGSTQCQRDQKGRLIMNVSEDSNTLDLLLRIVYPTHTPPIETVWDAFSVLEAARKYEMIHATKTAKKAIAGFAESMPLRVYAVAAKREWDQEMRAAALASLHHAIPEVYVQELEDLRAGVYYRLLAYHRVCGKAAVALVTDLSWMGEIALKTDWQPCWATCANTACRRVNSQPSTWFQQYVGAVTQAIRAQPRSKTLDDPALMDVALVRAITCDDCRPYALADLRKFNELLGKEIEGKIEDIQLEIK</sequence>
<dbReference type="EMBL" id="KN840497">
    <property type="protein sequence ID" value="KIP07425.1"/>
    <property type="molecule type" value="Genomic_DNA"/>
</dbReference>